<dbReference type="EMBL" id="SMAN01000022">
    <property type="protein sequence ID" value="TCT18261.1"/>
    <property type="molecule type" value="Genomic_DNA"/>
</dbReference>
<dbReference type="InterPro" id="IPR006685">
    <property type="entry name" value="MscS_channel_2nd"/>
</dbReference>
<dbReference type="InterPro" id="IPR049142">
    <property type="entry name" value="MS_channel_1st"/>
</dbReference>
<dbReference type="InterPro" id="IPR049278">
    <property type="entry name" value="MS_channel_C"/>
</dbReference>
<keyword evidence="5 7" id="KW-1133">Transmembrane helix</keyword>
<dbReference type="InterPro" id="IPR045042">
    <property type="entry name" value="YnaI-like"/>
</dbReference>
<evidence type="ECO:0000313" key="11">
    <source>
        <dbReference type="EMBL" id="TCT18261.1"/>
    </source>
</evidence>
<comment type="subcellular location">
    <subcellularLocation>
        <location evidence="1">Cell membrane</location>
        <topology evidence="1">Multi-pass membrane protein</topology>
    </subcellularLocation>
</comment>
<evidence type="ECO:0000259" key="8">
    <source>
        <dbReference type="Pfam" id="PF00924"/>
    </source>
</evidence>
<feature type="domain" description="Mechanosensitive ion channel MscS C-terminal" evidence="9">
    <location>
        <begin position="254"/>
        <end position="340"/>
    </location>
</feature>
<evidence type="ECO:0000256" key="5">
    <source>
        <dbReference type="ARBA" id="ARBA00022989"/>
    </source>
</evidence>
<reference evidence="11 12" key="1">
    <citation type="submission" date="2019-03" db="EMBL/GenBank/DDBJ databases">
        <title>Genomic Encyclopedia of Type Strains, Phase IV (KMG-IV): sequencing the most valuable type-strain genomes for metagenomic binning, comparative biology and taxonomic classification.</title>
        <authorList>
            <person name="Goeker M."/>
        </authorList>
    </citation>
    <scope>NUCLEOTIDE SEQUENCE [LARGE SCALE GENOMIC DNA]</scope>
    <source>
        <strain evidence="11 12">DSM 25894</strain>
    </source>
</reference>
<dbReference type="GO" id="GO:0005886">
    <property type="term" value="C:plasma membrane"/>
    <property type="evidence" value="ECO:0007669"/>
    <property type="project" value="UniProtKB-SubCell"/>
</dbReference>
<dbReference type="PANTHER" id="PTHR43634:SF2">
    <property type="entry name" value="LOW CONDUCTANCE MECHANOSENSITIVE CHANNEL YNAI"/>
    <property type="match status" value="1"/>
</dbReference>
<evidence type="ECO:0000256" key="3">
    <source>
        <dbReference type="ARBA" id="ARBA00022475"/>
    </source>
</evidence>
<dbReference type="Pfam" id="PF21088">
    <property type="entry name" value="MS_channel_1st"/>
    <property type="match status" value="1"/>
</dbReference>
<dbReference type="Gene3D" id="3.30.70.100">
    <property type="match status" value="1"/>
</dbReference>
<dbReference type="RefSeq" id="WP_132372696.1">
    <property type="nucleotide sequence ID" value="NZ_SMAN01000022.1"/>
</dbReference>
<dbReference type="SUPFAM" id="SSF50182">
    <property type="entry name" value="Sm-like ribonucleoproteins"/>
    <property type="match status" value="1"/>
</dbReference>
<dbReference type="GO" id="GO:0055085">
    <property type="term" value="P:transmembrane transport"/>
    <property type="evidence" value="ECO:0007669"/>
    <property type="project" value="InterPro"/>
</dbReference>
<feature type="domain" description="Mechanosensitive ion channel MscS" evidence="8">
    <location>
        <begin position="181"/>
        <end position="248"/>
    </location>
</feature>
<feature type="transmembrane region" description="Helical" evidence="7">
    <location>
        <begin position="65"/>
        <end position="84"/>
    </location>
</feature>
<keyword evidence="4 7" id="KW-0812">Transmembrane</keyword>
<dbReference type="InterPro" id="IPR023408">
    <property type="entry name" value="MscS_beta-dom_sf"/>
</dbReference>
<dbReference type="Pfam" id="PF00924">
    <property type="entry name" value="MS_channel_2nd"/>
    <property type="match status" value="1"/>
</dbReference>
<evidence type="ECO:0000256" key="1">
    <source>
        <dbReference type="ARBA" id="ARBA00004651"/>
    </source>
</evidence>
<keyword evidence="6 7" id="KW-0472">Membrane</keyword>
<evidence type="ECO:0000256" key="2">
    <source>
        <dbReference type="ARBA" id="ARBA00008017"/>
    </source>
</evidence>
<keyword evidence="3" id="KW-1003">Cell membrane</keyword>
<proteinExistence type="inferred from homology"/>
<name>A0A4R3MT50_9BACI</name>
<feature type="transmembrane region" description="Helical" evidence="7">
    <location>
        <begin position="159"/>
        <end position="179"/>
    </location>
</feature>
<evidence type="ECO:0000259" key="10">
    <source>
        <dbReference type="Pfam" id="PF21088"/>
    </source>
</evidence>
<dbReference type="InterPro" id="IPR011014">
    <property type="entry name" value="MscS_channel_TM-2"/>
</dbReference>
<dbReference type="Pfam" id="PF21082">
    <property type="entry name" value="MS_channel_3rd"/>
    <property type="match status" value="1"/>
</dbReference>
<gene>
    <name evidence="11" type="ORF">EDD68_12224</name>
</gene>
<feature type="transmembrane region" description="Helical" evidence="7">
    <location>
        <begin position="90"/>
        <end position="111"/>
    </location>
</feature>
<dbReference type="AlphaFoldDB" id="A0A4R3MT50"/>
<dbReference type="Gene3D" id="1.10.287.1260">
    <property type="match status" value="1"/>
</dbReference>
<comment type="caution">
    <text evidence="11">The sequence shown here is derived from an EMBL/GenBank/DDBJ whole genome shotgun (WGS) entry which is preliminary data.</text>
</comment>
<evidence type="ECO:0000256" key="6">
    <source>
        <dbReference type="ARBA" id="ARBA00023136"/>
    </source>
</evidence>
<evidence type="ECO:0000259" key="9">
    <source>
        <dbReference type="Pfam" id="PF21082"/>
    </source>
</evidence>
<organism evidence="11 12">
    <name type="scientific">Melghiribacillus thermohalophilus</name>
    <dbReference type="NCBI Taxonomy" id="1324956"/>
    <lineage>
        <taxon>Bacteria</taxon>
        <taxon>Bacillati</taxon>
        <taxon>Bacillota</taxon>
        <taxon>Bacilli</taxon>
        <taxon>Bacillales</taxon>
        <taxon>Bacillaceae</taxon>
        <taxon>Melghiribacillus</taxon>
    </lineage>
</organism>
<dbReference type="Proteomes" id="UP000294650">
    <property type="component" value="Unassembled WGS sequence"/>
</dbReference>
<accession>A0A4R3MT50</accession>
<dbReference type="Gene3D" id="2.30.30.60">
    <property type="match status" value="1"/>
</dbReference>
<comment type="similarity">
    <text evidence="2">Belongs to the MscS (TC 1.A.23) family.</text>
</comment>
<dbReference type="SUPFAM" id="SSF82689">
    <property type="entry name" value="Mechanosensitive channel protein MscS (YggB), C-terminal domain"/>
    <property type="match status" value="1"/>
</dbReference>
<dbReference type="InterPro" id="IPR010920">
    <property type="entry name" value="LSM_dom_sf"/>
</dbReference>
<feature type="transmembrane region" description="Helical" evidence="7">
    <location>
        <begin position="14"/>
        <end position="34"/>
    </location>
</feature>
<protein>
    <submittedName>
        <fullName evidence="11">MscS family membrane protein</fullName>
    </submittedName>
</protein>
<evidence type="ECO:0000256" key="7">
    <source>
        <dbReference type="SAM" id="Phobius"/>
    </source>
</evidence>
<keyword evidence="12" id="KW-1185">Reference proteome</keyword>
<dbReference type="InterPro" id="IPR011066">
    <property type="entry name" value="MscS_channel_C_sf"/>
</dbReference>
<dbReference type="OrthoDB" id="9809206at2"/>
<dbReference type="PANTHER" id="PTHR43634">
    <property type="entry name" value="OW CONDUCTANCE MECHANOSENSITIVE CHANNEL"/>
    <property type="match status" value="1"/>
</dbReference>
<dbReference type="SUPFAM" id="SSF82861">
    <property type="entry name" value="Mechanosensitive channel protein MscS (YggB), transmembrane region"/>
    <property type="match status" value="1"/>
</dbReference>
<evidence type="ECO:0000313" key="12">
    <source>
        <dbReference type="Proteomes" id="UP000294650"/>
    </source>
</evidence>
<feature type="domain" description="Mechanosensitive ion channel transmembrane helices 2/3" evidence="10">
    <location>
        <begin position="139"/>
        <end position="180"/>
    </location>
</feature>
<sequence>MNWYFWEKISTETWIDLGISIGIFLLFLIFRKIFSKYFYKLLLRTMKKTPVDFLEQLFIAFEQPLRWLFIIIGIYVSAHYFPYLSVENQLFRSLISSGVIAIITWGLFNLASSSSVLFRKLGERTNIKINETLIPIMSKTLRFIIVAISISVIAQEFGYHINGFIAGLGLGGAAFALAAQDVIKNLFGGVVIIAEKPFQIGDWIKTPSVEGTVEDITFRSTKVRTFAHSLVTVPNSTLVNEPITNWSKMGKRRITFHLGVEYGTPKDKMKTVIQRIEHLLRNHDAIHQETIFVTFDQYNSSSLDIFLYFFTKTTDWGEFLKVKEEINFSIMEILEEEGVSVAFPSRTVYIDRAPERIHYQKPADS</sequence>
<evidence type="ECO:0000256" key="4">
    <source>
        <dbReference type="ARBA" id="ARBA00022692"/>
    </source>
</evidence>